<evidence type="ECO:0000256" key="1">
    <source>
        <dbReference type="SAM" id="Phobius"/>
    </source>
</evidence>
<dbReference type="RefSeq" id="WP_313761643.1">
    <property type="nucleotide sequence ID" value="NZ_JBHSOD010000069.1"/>
</dbReference>
<reference evidence="3" key="1">
    <citation type="journal article" date="2019" name="Int. J. Syst. Evol. Microbiol.">
        <title>The Global Catalogue of Microorganisms (GCM) 10K type strain sequencing project: providing services to taxonomists for standard genome sequencing and annotation.</title>
        <authorList>
            <consortium name="The Broad Institute Genomics Platform"/>
            <consortium name="The Broad Institute Genome Sequencing Center for Infectious Disease"/>
            <person name="Wu L."/>
            <person name="Ma J."/>
        </authorList>
    </citation>
    <scope>NUCLEOTIDE SEQUENCE [LARGE SCALE GENOMIC DNA]</scope>
    <source>
        <strain evidence="3">CGMCC 4.1469</strain>
    </source>
</reference>
<keyword evidence="3" id="KW-1185">Reference proteome</keyword>
<organism evidence="2 3">
    <name type="scientific">Kitasatospora aburaviensis</name>
    <dbReference type="NCBI Taxonomy" id="67265"/>
    <lineage>
        <taxon>Bacteria</taxon>
        <taxon>Bacillati</taxon>
        <taxon>Actinomycetota</taxon>
        <taxon>Actinomycetes</taxon>
        <taxon>Kitasatosporales</taxon>
        <taxon>Streptomycetaceae</taxon>
        <taxon>Kitasatospora</taxon>
    </lineage>
</organism>
<sequence length="130" mass="13086">MFTDSIQNIGSSLLLSIIFVSRRLSCPGVLKLARPVAVMTDPWPSAVAVVFMVTVAAYGVRSACAKATAGSNAPEASTGAPVAVTVGVGVGVGVAVGVGVTLAVALAAAEEELAVRYEATVTIAVINEWL</sequence>
<comment type="caution">
    <text evidence="2">The sequence shown here is derived from an EMBL/GenBank/DDBJ whole genome shotgun (WGS) entry which is preliminary data.</text>
</comment>
<feature type="transmembrane region" description="Helical" evidence="1">
    <location>
        <begin position="80"/>
        <end position="108"/>
    </location>
</feature>
<keyword evidence="1" id="KW-0472">Membrane</keyword>
<evidence type="ECO:0000313" key="3">
    <source>
        <dbReference type="Proteomes" id="UP001596067"/>
    </source>
</evidence>
<protein>
    <submittedName>
        <fullName evidence="2">Uncharacterized protein</fullName>
    </submittedName>
</protein>
<dbReference type="Proteomes" id="UP001596067">
    <property type="component" value="Unassembled WGS sequence"/>
</dbReference>
<gene>
    <name evidence="2" type="ORF">ACFP0N_34040</name>
</gene>
<evidence type="ECO:0000313" key="2">
    <source>
        <dbReference type="EMBL" id="MFC5889996.1"/>
    </source>
</evidence>
<accession>A0ABW1F6K0</accession>
<feature type="transmembrane region" description="Helical" evidence="1">
    <location>
        <begin position="36"/>
        <end position="60"/>
    </location>
</feature>
<keyword evidence="1" id="KW-1133">Transmembrane helix</keyword>
<proteinExistence type="predicted"/>
<name>A0ABW1F6K0_9ACTN</name>
<dbReference type="EMBL" id="JBHSOD010000069">
    <property type="protein sequence ID" value="MFC5889996.1"/>
    <property type="molecule type" value="Genomic_DNA"/>
</dbReference>
<keyword evidence="1" id="KW-0812">Transmembrane</keyword>